<name>A0A9D1JQL8_9FIRM</name>
<dbReference type="AlphaFoldDB" id="A0A9D1JQL8"/>
<organism evidence="2 3">
    <name type="scientific">Candidatus Scybalocola faecigallinarum</name>
    <dbReference type="NCBI Taxonomy" id="2840941"/>
    <lineage>
        <taxon>Bacteria</taxon>
        <taxon>Bacillati</taxon>
        <taxon>Bacillota</taxon>
        <taxon>Clostridia</taxon>
        <taxon>Lachnospirales</taxon>
        <taxon>Lachnospiraceae</taxon>
        <taxon>Lachnospiraceae incertae sedis</taxon>
        <taxon>Candidatus Scybalocola (ex Gilroy et al. 2021)</taxon>
    </lineage>
</organism>
<reference evidence="2" key="1">
    <citation type="submission" date="2020-10" db="EMBL/GenBank/DDBJ databases">
        <authorList>
            <person name="Gilroy R."/>
        </authorList>
    </citation>
    <scope>NUCLEOTIDE SEQUENCE</scope>
    <source>
        <strain evidence="2">CHK178-757</strain>
    </source>
</reference>
<evidence type="ECO:0000313" key="2">
    <source>
        <dbReference type="EMBL" id="HIS47322.1"/>
    </source>
</evidence>
<dbReference type="Proteomes" id="UP000823927">
    <property type="component" value="Unassembled WGS sequence"/>
</dbReference>
<dbReference type="Gene3D" id="2.40.50.1020">
    <property type="entry name" value="LytTr DNA-binding domain"/>
    <property type="match status" value="1"/>
</dbReference>
<proteinExistence type="predicted"/>
<reference evidence="2" key="2">
    <citation type="journal article" date="2021" name="PeerJ">
        <title>Extensive microbial diversity within the chicken gut microbiome revealed by metagenomics and culture.</title>
        <authorList>
            <person name="Gilroy R."/>
            <person name="Ravi A."/>
            <person name="Getino M."/>
            <person name="Pursley I."/>
            <person name="Horton D.L."/>
            <person name="Alikhan N.F."/>
            <person name="Baker D."/>
            <person name="Gharbi K."/>
            <person name="Hall N."/>
            <person name="Watson M."/>
            <person name="Adriaenssens E.M."/>
            <person name="Foster-Nyarko E."/>
            <person name="Jarju S."/>
            <person name="Secka A."/>
            <person name="Antonio M."/>
            <person name="Oren A."/>
            <person name="Chaudhuri R.R."/>
            <person name="La Ragione R."/>
            <person name="Hildebrand F."/>
            <person name="Pallen M.J."/>
        </authorList>
    </citation>
    <scope>NUCLEOTIDE SEQUENCE</scope>
    <source>
        <strain evidence="2">CHK178-757</strain>
    </source>
</reference>
<dbReference type="InterPro" id="IPR007492">
    <property type="entry name" value="LytTR_DNA-bd_dom"/>
</dbReference>
<sequence>MYQGIYLCENLCQSLLLHTLPDFHLLTSQIAFSGYTFKDFSEHKNLTIPNAYHIALVEVREADTGESWFSLLKSLLLSSPHCRIIFIIEHSLENCSQYLNQIPFTYLLPASQISILLETALDKALSELAFIKNYYGNDKDLSGPASRYANAVFLSTDGLVHKGKKGCIIYYPDQKSEYCRTSMRHLMAALPENFIQIHKSYVVNMNYCDTIISRSRPTGSQQDQFILLKTLPRDMSAVSSQDMPRELPVGPKYEINVQKFLLNKYAHPYFKIDRR</sequence>
<dbReference type="EMBL" id="DVIT01000027">
    <property type="protein sequence ID" value="HIS47322.1"/>
    <property type="molecule type" value="Genomic_DNA"/>
</dbReference>
<comment type="caution">
    <text evidence="2">The sequence shown here is derived from an EMBL/GenBank/DDBJ whole genome shotgun (WGS) entry which is preliminary data.</text>
</comment>
<protein>
    <submittedName>
        <fullName evidence="2">LytTR family transcriptional regulator</fullName>
    </submittedName>
</protein>
<gene>
    <name evidence="2" type="ORF">IAB46_07165</name>
</gene>
<evidence type="ECO:0000259" key="1">
    <source>
        <dbReference type="Pfam" id="PF04397"/>
    </source>
</evidence>
<evidence type="ECO:0000313" key="3">
    <source>
        <dbReference type="Proteomes" id="UP000823927"/>
    </source>
</evidence>
<dbReference type="GO" id="GO:0003677">
    <property type="term" value="F:DNA binding"/>
    <property type="evidence" value="ECO:0007669"/>
    <property type="project" value="InterPro"/>
</dbReference>
<feature type="domain" description="HTH LytTR-type" evidence="1">
    <location>
        <begin position="168"/>
        <end position="213"/>
    </location>
</feature>
<dbReference type="Pfam" id="PF04397">
    <property type="entry name" value="LytTR"/>
    <property type="match status" value="1"/>
</dbReference>
<accession>A0A9D1JQL8</accession>